<accession>A0A2S3I5X4</accession>
<sequence length="81" mass="9197">MRNKVPTRSISPELSSLNLERSGKTAEGAIQQEQGVEHRDGKFAEHRENQQLRRSLMRSSTLLILEDKAGIRWSFPVPSPL</sequence>
<dbReference type="AlphaFoldDB" id="A0A2S3I5X4"/>
<feature type="compositionally biased region" description="Polar residues" evidence="1">
    <location>
        <begin position="1"/>
        <end position="19"/>
    </location>
</feature>
<evidence type="ECO:0000256" key="1">
    <source>
        <dbReference type="SAM" id="MobiDB-lite"/>
    </source>
</evidence>
<gene>
    <name evidence="2" type="ORF">PAHAL_7G017000</name>
</gene>
<organism evidence="2">
    <name type="scientific">Panicum hallii</name>
    <dbReference type="NCBI Taxonomy" id="206008"/>
    <lineage>
        <taxon>Eukaryota</taxon>
        <taxon>Viridiplantae</taxon>
        <taxon>Streptophyta</taxon>
        <taxon>Embryophyta</taxon>
        <taxon>Tracheophyta</taxon>
        <taxon>Spermatophyta</taxon>
        <taxon>Magnoliopsida</taxon>
        <taxon>Liliopsida</taxon>
        <taxon>Poales</taxon>
        <taxon>Poaceae</taxon>
        <taxon>PACMAD clade</taxon>
        <taxon>Panicoideae</taxon>
        <taxon>Panicodae</taxon>
        <taxon>Paniceae</taxon>
        <taxon>Panicinae</taxon>
        <taxon>Panicum</taxon>
        <taxon>Panicum sect. Panicum</taxon>
    </lineage>
</organism>
<dbReference type="Gramene" id="PAN37006">
    <property type="protein sequence ID" value="PAN37006"/>
    <property type="gene ID" value="PAHAL_7G017000"/>
</dbReference>
<protein>
    <submittedName>
        <fullName evidence="2">Uncharacterized protein</fullName>
    </submittedName>
</protein>
<reference evidence="2" key="1">
    <citation type="submission" date="2018-04" db="EMBL/GenBank/DDBJ databases">
        <title>WGS assembly of Panicum hallii.</title>
        <authorList>
            <person name="Lovell J."/>
            <person name="Jenkins J."/>
            <person name="Lowry D."/>
            <person name="Mamidi S."/>
            <person name="Sreedasyam A."/>
            <person name="Weng X."/>
            <person name="Barry K."/>
            <person name="Bonette J."/>
            <person name="Campitelli B."/>
            <person name="Daum C."/>
            <person name="Gordon S."/>
            <person name="Gould B."/>
            <person name="Lipzen A."/>
            <person name="Macqueen A."/>
            <person name="Palacio-Mejia J."/>
            <person name="Plott C."/>
            <person name="Shakirov E."/>
            <person name="Shu S."/>
            <person name="Yoshinaga Y."/>
            <person name="Zane M."/>
            <person name="Rokhsar D."/>
            <person name="Grimwood J."/>
            <person name="Schmutz J."/>
            <person name="Juenger T."/>
        </authorList>
    </citation>
    <scope>NUCLEOTIDE SEQUENCE [LARGE SCALE GENOMIC DNA]</scope>
    <source>
        <strain evidence="2">FIL2</strain>
    </source>
</reference>
<evidence type="ECO:0000313" key="2">
    <source>
        <dbReference type="EMBL" id="PAN37006.1"/>
    </source>
</evidence>
<dbReference type="EMBL" id="CM008052">
    <property type="protein sequence ID" value="PAN37006.1"/>
    <property type="molecule type" value="Genomic_DNA"/>
</dbReference>
<proteinExistence type="predicted"/>
<feature type="region of interest" description="Disordered" evidence="1">
    <location>
        <begin position="1"/>
        <end position="39"/>
    </location>
</feature>
<dbReference type="Proteomes" id="UP000243499">
    <property type="component" value="Chromosome 7"/>
</dbReference>
<name>A0A2S3I5X4_9POAL</name>